<feature type="region of interest" description="Disordered" evidence="2">
    <location>
        <begin position="533"/>
        <end position="560"/>
    </location>
</feature>
<evidence type="ECO:0000256" key="2">
    <source>
        <dbReference type="SAM" id="MobiDB-lite"/>
    </source>
</evidence>
<reference evidence="4 5" key="1">
    <citation type="journal article" date="2023" name="Sci. Data">
        <title>Genome assembly of the Korean intertidal mud-creeper Batillaria attramentaria.</title>
        <authorList>
            <person name="Patra A.K."/>
            <person name="Ho P.T."/>
            <person name="Jun S."/>
            <person name="Lee S.J."/>
            <person name="Kim Y."/>
            <person name="Won Y.J."/>
        </authorList>
    </citation>
    <scope>NUCLEOTIDE SEQUENCE [LARGE SCALE GENOMIC DNA]</scope>
    <source>
        <strain evidence="4">Wonlab-2016</strain>
    </source>
</reference>
<evidence type="ECO:0000313" key="5">
    <source>
        <dbReference type="Proteomes" id="UP001519460"/>
    </source>
</evidence>
<dbReference type="Pfam" id="PF07525">
    <property type="entry name" value="SOCS_box"/>
    <property type="match status" value="1"/>
</dbReference>
<keyword evidence="5" id="KW-1185">Reference proteome</keyword>
<dbReference type="SUPFAM" id="SSF48403">
    <property type="entry name" value="Ankyrin repeat"/>
    <property type="match status" value="1"/>
</dbReference>
<accession>A0ABD0K9G8</accession>
<feature type="region of interest" description="Disordered" evidence="2">
    <location>
        <begin position="334"/>
        <end position="366"/>
    </location>
</feature>
<dbReference type="Gene3D" id="1.25.40.20">
    <property type="entry name" value="Ankyrin repeat-containing domain"/>
    <property type="match status" value="1"/>
</dbReference>
<feature type="domain" description="SOCS box" evidence="3">
    <location>
        <begin position="1030"/>
        <end position="1075"/>
    </location>
</feature>
<dbReference type="AlphaFoldDB" id="A0ABD0K9G8"/>
<evidence type="ECO:0000256" key="1">
    <source>
        <dbReference type="PROSITE-ProRule" id="PRU00023"/>
    </source>
</evidence>
<feature type="compositionally biased region" description="Polar residues" evidence="2">
    <location>
        <begin position="868"/>
        <end position="889"/>
    </location>
</feature>
<dbReference type="InterPro" id="IPR001496">
    <property type="entry name" value="SOCS_box"/>
</dbReference>
<feature type="region of interest" description="Disordered" evidence="2">
    <location>
        <begin position="413"/>
        <end position="477"/>
    </location>
</feature>
<dbReference type="PROSITE" id="PS50088">
    <property type="entry name" value="ANK_REPEAT"/>
    <property type="match status" value="1"/>
</dbReference>
<evidence type="ECO:0000259" key="3">
    <source>
        <dbReference type="PROSITE" id="PS50225"/>
    </source>
</evidence>
<protein>
    <recommendedName>
        <fullName evidence="3">SOCS box domain-containing protein</fullName>
    </recommendedName>
</protein>
<feature type="non-terminal residue" evidence="4">
    <location>
        <position position="1"/>
    </location>
</feature>
<evidence type="ECO:0000313" key="4">
    <source>
        <dbReference type="EMBL" id="KAK7483712.1"/>
    </source>
</evidence>
<dbReference type="InterPro" id="IPR002110">
    <property type="entry name" value="Ankyrin_rpt"/>
</dbReference>
<dbReference type="Proteomes" id="UP001519460">
    <property type="component" value="Unassembled WGS sequence"/>
</dbReference>
<keyword evidence="1" id="KW-0040">ANK repeat</keyword>
<comment type="caution">
    <text evidence="4">The sequence shown here is derived from an EMBL/GenBank/DDBJ whole genome shotgun (WGS) entry which is preliminary data.</text>
</comment>
<feature type="compositionally biased region" description="Basic and acidic residues" evidence="2">
    <location>
        <begin position="440"/>
        <end position="451"/>
    </location>
</feature>
<dbReference type="Pfam" id="PF00023">
    <property type="entry name" value="Ank"/>
    <property type="match status" value="1"/>
</dbReference>
<dbReference type="InterPro" id="IPR036770">
    <property type="entry name" value="Ankyrin_rpt-contain_sf"/>
</dbReference>
<feature type="region of interest" description="Disordered" evidence="2">
    <location>
        <begin position="215"/>
        <end position="236"/>
    </location>
</feature>
<feature type="compositionally biased region" description="Basic and acidic residues" evidence="2">
    <location>
        <begin position="221"/>
        <end position="233"/>
    </location>
</feature>
<feature type="compositionally biased region" description="Basic and acidic residues" evidence="2">
    <location>
        <begin position="336"/>
        <end position="350"/>
    </location>
</feature>
<proteinExistence type="predicted"/>
<feature type="repeat" description="ANK" evidence="1">
    <location>
        <begin position="502"/>
        <end position="534"/>
    </location>
</feature>
<feature type="compositionally biased region" description="Low complexity" evidence="2">
    <location>
        <begin position="456"/>
        <end position="470"/>
    </location>
</feature>
<feature type="region of interest" description="Disordered" evidence="2">
    <location>
        <begin position="904"/>
        <end position="944"/>
    </location>
</feature>
<dbReference type="PROSITE" id="PS50297">
    <property type="entry name" value="ANK_REP_REGION"/>
    <property type="match status" value="1"/>
</dbReference>
<dbReference type="EMBL" id="JACVVK020000222">
    <property type="protein sequence ID" value="KAK7483712.1"/>
    <property type="molecule type" value="Genomic_DNA"/>
</dbReference>
<name>A0ABD0K9G8_9CAEN</name>
<dbReference type="PROSITE" id="PS50225">
    <property type="entry name" value="SOCS"/>
    <property type="match status" value="1"/>
</dbReference>
<feature type="region of interest" description="Disordered" evidence="2">
    <location>
        <begin position="841"/>
        <end position="889"/>
    </location>
</feature>
<gene>
    <name evidence="4" type="ORF">BaRGS_00025033</name>
</gene>
<dbReference type="SMART" id="SM00248">
    <property type="entry name" value="ANK"/>
    <property type="match status" value="3"/>
</dbReference>
<organism evidence="4 5">
    <name type="scientific">Batillaria attramentaria</name>
    <dbReference type="NCBI Taxonomy" id="370345"/>
    <lineage>
        <taxon>Eukaryota</taxon>
        <taxon>Metazoa</taxon>
        <taxon>Spiralia</taxon>
        <taxon>Lophotrochozoa</taxon>
        <taxon>Mollusca</taxon>
        <taxon>Gastropoda</taxon>
        <taxon>Caenogastropoda</taxon>
        <taxon>Sorbeoconcha</taxon>
        <taxon>Cerithioidea</taxon>
        <taxon>Batillariidae</taxon>
        <taxon>Batillaria</taxon>
    </lineage>
</organism>
<sequence>VYGTGRAARNMSNSSPKDIADDVYWALESSSELPSLPCTYETRRALLDFHVEPQVQGQVTEREQVVRPSLLMLEALSRRRLDAVIQLHSVCPLLLSSIPLFERGSCTDTRLHPENSCQLNVEKSRTDATDTSSANVPLEELPPIRRQSRLLDTAAENKDLLVFVLQNHPEMERTESLEDLTNARQEFDRKVSEDIYSHEQNKKAFETLEEGFLHKRKETHKKTSGEDKDHGTGDEDEAQQMDILCSSLDPNNPITICLQKRNVAVLQYLLYKHVWQHFLLDDVFALPQTSQVPDLDPTRPRSPRPEVDWFLHCCSLMGCPQLLEKVLSGSFGTEIPRSHENAKRNTRKDIPATSKSDLEPGTSCGAVGQSQVGECIELREEYACTKEVTSGGSESHPTEFPVLPNTIAGVSEVSTDLPDDASPTGNDMPSRPHSAGSVRLKGDQRPKKDMTAKQGKTSTKTLKPPSTRTSVSSMKPYCPDPNTRLPVSLPVMDRWISRCMHLSCTPLHLACWRCDANSIRVLLKHGANVNAMAEELESPEEKDGDRNSGGGGHSHNSSSTASSEVSYIELAISNTAPFTLTSSSFDLPGSTSHVEYALRIETRERRGVTPLALLALGIRSPPDFSLSIGRALGLVLPALPELSPGGQIDRSSGEARLRFMEALKLLLDAGADVNAFSCIFRKAFRPLELFLQPSVDLYYAPLMPRGGRDSAVLRCMDLERVAELVLGACWELCACGARLGPGFAASMEWTLFRMDWMFLQAGFMYSSSYKSPLYHENESVQRRFTHLAVFLGLFPSMSLPTLPLCSCFPDHPTAPHFGMGGHPSDSNLQRSARASPAAFQIGWSTSSPHPADIPRPSCVPWNRPSDEPYQSDSSQPTSVPASQTDVTLPSTSGVVTSYYAGDGAVRRQPHYQPPVLENGSQTDPDEPECSSTVDATAAPSGVGATLTHRPGCPLRGITPYALQMAAWASEEKQRKVLERFVSDIVRLSVPQRTLSVLLRFLSFPDLKMVAQLTDRMAQAQDRQDETTWERIREAVRQAQTRTLRHSCKVAILMAAKWRFCAVQTLPIPESLKRYLCDPQC</sequence>